<name>A0A564ZKR7_9BACT</name>
<keyword evidence="2" id="KW-1185">Reference proteome</keyword>
<reference evidence="1 2" key="1">
    <citation type="submission" date="2019-07" db="EMBL/GenBank/DDBJ databases">
        <authorList>
            <person name="Cremers G."/>
        </authorList>
    </citation>
    <scope>NUCLEOTIDE SEQUENCE [LARGE SCALE GENOMIC DNA]</scope>
</reference>
<organism evidence="1 2">
    <name type="scientific">Candidatus Methylomirabilis lanthanidiphila</name>
    <dbReference type="NCBI Taxonomy" id="2211376"/>
    <lineage>
        <taxon>Bacteria</taxon>
        <taxon>Candidatus Methylomirabilota</taxon>
        <taxon>Candidatus Methylomirabilia</taxon>
        <taxon>Candidatus Methylomirabilales</taxon>
        <taxon>Candidatus Methylomirabilaceae</taxon>
        <taxon>Candidatus Methylomirabilis</taxon>
    </lineage>
</organism>
<protein>
    <submittedName>
        <fullName evidence="1">Uncharacterized protein</fullName>
    </submittedName>
</protein>
<dbReference type="EMBL" id="CABIKM010000037">
    <property type="protein sequence ID" value="VUZ85930.1"/>
    <property type="molecule type" value="Genomic_DNA"/>
</dbReference>
<gene>
    <name evidence="1" type="ORF">MELA_02317</name>
</gene>
<evidence type="ECO:0000313" key="1">
    <source>
        <dbReference type="EMBL" id="VUZ85930.1"/>
    </source>
</evidence>
<dbReference type="AlphaFoldDB" id="A0A564ZKR7"/>
<sequence>MSIVRIAALFGVDILLSSCGIYMAANQPGRKDLAVLTGGRPQATVQVELGQPAWSGKDAQGFNVEVFQFV</sequence>
<proteinExistence type="predicted"/>
<evidence type="ECO:0000313" key="2">
    <source>
        <dbReference type="Proteomes" id="UP000334340"/>
    </source>
</evidence>
<accession>A0A564ZKR7</accession>
<dbReference type="Proteomes" id="UP000334340">
    <property type="component" value="Unassembled WGS sequence"/>
</dbReference>